<dbReference type="PANTHER" id="PTHR44229">
    <property type="entry name" value="15-HYDROXYPROSTAGLANDIN DEHYDROGENASE [NAD(+)]"/>
    <property type="match status" value="1"/>
</dbReference>
<evidence type="ECO:0000313" key="5">
    <source>
        <dbReference type="Proteomes" id="UP000801492"/>
    </source>
</evidence>
<dbReference type="OrthoDB" id="417891at2759"/>
<dbReference type="GO" id="GO:0016616">
    <property type="term" value="F:oxidoreductase activity, acting on the CH-OH group of donors, NAD or NADP as acceptor"/>
    <property type="evidence" value="ECO:0007669"/>
    <property type="project" value="TreeGrafter"/>
</dbReference>
<dbReference type="SUPFAM" id="SSF51735">
    <property type="entry name" value="NAD(P)-binding Rossmann-fold domains"/>
    <property type="match status" value="1"/>
</dbReference>
<comment type="similarity">
    <text evidence="1 3">Belongs to the short-chain dehydrogenases/reductases (SDR) family.</text>
</comment>
<dbReference type="InterPro" id="IPR002347">
    <property type="entry name" value="SDR_fam"/>
</dbReference>
<dbReference type="EMBL" id="VTPC01090650">
    <property type="protein sequence ID" value="KAF2882134.1"/>
    <property type="molecule type" value="Genomic_DNA"/>
</dbReference>
<protein>
    <recommendedName>
        <fullName evidence="6">Alcohol dehydrogenase</fullName>
    </recommendedName>
</protein>
<dbReference type="PRINTS" id="PR00080">
    <property type="entry name" value="SDRFAMILY"/>
</dbReference>
<dbReference type="PANTHER" id="PTHR44229:SF8">
    <property type="entry name" value="ALCOHOL DEHYDROGENASE-RELATED"/>
    <property type="match status" value="1"/>
</dbReference>
<gene>
    <name evidence="4" type="ORF">ILUMI_24056</name>
</gene>
<evidence type="ECO:0000256" key="2">
    <source>
        <dbReference type="ARBA" id="ARBA00023002"/>
    </source>
</evidence>
<organism evidence="4 5">
    <name type="scientific">Ignelater luminosus</name>
    <name type="common">Cucubano</name>
    <name type="synonym">Pyrophorus luminosus</name>
    <dbReference type="NCBI Taxonomy" id="2038154"/>
    <lineage>
        <taxon>Eukaryota</taxon>
        <taxon>Metazoa</taxon>
        <taxon>Ecdysozoa</taxon>
        <taxon>Arthropoda</taxon>
        <taxon>Hexapoda</taxon>
        <taxon>Insecta</taxon>
        <taxon>Pterygota</taxon>
        <taxon>Neoptera</taxon>
        <taxon>Endopterygota</taxon>
        <taxon>Coleoptera</taxon>
        <taxon>Polyphaga</taxon>
        <taxon>Elateriformia</taxon>
        <taxon>Elateroidea</taxon>
        <taxon>Elateridae</taxon>
        <taxon>Agrypninae</taxon>
        <taxon>Pyrophorini</taxon>
        <taxon>Ignelater</taxon>
    </lineage>
</organism>
<dbReference type="InterPro" id="IPR020904">
    <property type="entry name" value="Sc_DH/Rdtase_CS"/>
</dbReference>
<name>A0A8K0G1C6_IGNLU</name>
<accession>A0A8K0G1C6</accession>
<evidence type="ECO:0008006" key="6">
    <source>
        <dbReference type="Google" id="ProtNLM"/>
    </source>
</evidence>
<keyword evidence="2" id="KW-0560">Oxidoreductase</keyword>
<dbReference type="InterPro" id="IPR036291">
    <property type="entry name" value="NAD(P)-bd_dom_sf"/>
</dbReference>
<dbReference type="PRINTS" id="PR00081">
    <property type="entry name" value="GDHRDH"/>
</dbReference>
<dbReference type="AlphaFoldDB" id="A0A8K0G1C6"/>
<keyword evidence="5" id="KW-1185">Reference proteome</keyword>
<evidence type="ECO:0000256" key="3">
    <source>
        <dbReference type="RuleBase" id="RU000363"/>
    </source>
</evidence>
<dbReference type="PROSITE" id="PS00061">
    <property type="entry name" value="ADH_SHORT"/>
    <property type="match status" value="1"/>
</dbReference>
<comment type="caution">
    <text evidence="4">The sequence shown here is derived from an EMBL/GenBank/DDBJ whole genome shotgun (WGS) entry which is preliminary data.</text>
</comment>
<proteinExistence type="inferred from homology"/>
<dbReference type="GO" id="GO:0005737">
    <property type="term" value="C:cytoplasm"/>
    <property type="evidence" value="ECO:0007669"/>
    <property type="project" value="TreeGrafter"/>
</dbReference>
<dbReference type="FunFam" id="3.40.50.720:FF:000149">
    <property type="entry name" value="15-hydroxyprostaglandin dehydrogenase [NAD(+)]"/>
    <property type="match status" value="1"/>
</dbReference>
<evidence type="ECO:0000256" key="1">
    <source>
        <dbReference type="ARBA" id="ARBA00006484"/>
    </source>
</evidence>
<reference evidence="4" key="1">
    <citation type="submission" date="2019-08" db="EMBL/GenBank/DDBJ databases">
        <title>The genome of the North American firefly Photinus pyralis.</title>
        <authorList>
            <consortium name="Photinus pyralis genome working group"/>
            <person name="Fallon T.R."/>
            <person name="Sander Lower S.E."/>
            <person name="Weng J.-K."/>
        </authorList>
    </citation>
    <scope>NUCLEOTIDE SEQUENCE</scope>
    <source>
        <strain evidence="4">TRF0915ILg1</strain>
        <tissue evidence="4">Whole body</tissue>
    </source>
</reference>
<evidence type="ECO:0000313" key="4">
    <source>
        <dbReference type="EMBL" id="KAF2882134.1"/>
    </source>
</evidence>
<dbReference type="Gene3D" id="3.40.50.720">
    <property type="entry name" value="NAD(P)-binding Rossmann-like Domain"/>
    <property type="match status" value="1"/>
</dbReference>
<dbReference type="Pfam" id="PF00106">
    <property type="entry name" value="adh_short"/>
    <property type="match status" value="1"/>
</dbReference>
<dbReference type="Proteomes" id="UP000801492">
    <property type="component" value="Unassembled WGS sequence"/>
</dbReference>
<sequence>MYELKEKIALITGGASGIGFVCAKEILKAGAHAVAIADIDEANGEAAKKELIKEYGTEKVLFIKTDVTKRDQFENAFKDALKQWKYVDILINNAGIFRENPYETEIATNATSVVHGTLIGLQYMGKDNGGKGGVIINMASIFGLEGNTPTPVYAGTKHFVIGFSRSMGTPYYYDRTGVRVISICPGFTDTPMANNPSDMDALFLFPHLQQFWADRFNSNVWQPPTSVAVCVITAITKGENGSVWVAEDDEHYEVVLPDRKMMRK</sequence>